<sequence>MKTNIPKYSSTTNSVSQGILACIILLVFGFGVFSAVENIIYKIIAIAVTFILVGLLIYYVKARAFSILFEDNQVIVEYSFNGKTKYINYSDITELKYIKASKSPTLNEIKFNDGDKNLSLKFLSIEYSNYIEFVKWIKSKNENIELTVFPSDNYMNHKLQEIYGFKYR</sequence>
<reference evidence="3" key="1">
    <citation type="journal article" date="2019" name="Int. J. Syst. Evol. Microbiol.">
        <title>The Global Catalogue of Microorganisms (GCM) 10K type strain sequencing project: providing services to taxonomists for standard genome sequencing and annotation.</title>
        <authorList>
            <consortium name="The Broad Institute Genomics Platform"/>
            <consortium name="The Broad Institute Genome Sequencing Center for Infectious Disease"/>
            <person name="Wu L."/>
            <person name="Ma J."/>
        </authorList>
    </citation>
    <scope>NUCLEOTIDE SEQUENCE [LARGE SCALE GENOMIC DNA]</scope>
    <source>
        <strain evidence="3">JCM 17633</strain>
    </source>
</reference>
<keyword evidence="1" id="KW-0812">Transmembrane</keyword>
<keyword evidence="1" id="KW-0472">Membrane</keyword>
<dbReference type="PROSITE" id="PS51257">
    <property type="entry name" value="PROKAR_LIPOPROTEIN"/>
    <property type="match status" value="1"/>
</dbReference>
<protein>
    <recommendedName>
        <fullName evidence="4">PH domain-containing protein</fullName>
    </recommendedName>
</protein>
<keyword evidence="3" id="KW-1185">Reference proteome</keyword>
<organism evidence="2 3">
    <name type="scientific">Winogradskyella damuponensis</name>
    <dbReference type="NCBI Taxonomy" id="943939"/>
    <lineage>
        <taxon>Bacteria</taxon>
        <taxon>Pseudomonadati</taxon>
        <taxon>Bacteroidota</taxon>
        <taxon>Flavobacteriia</taxon>
        <taxon>Flavobacteriales</taxon>
        <taxon>Flavobacteriaceae</taxon>
        <taxon>Winogradskyella</taxon>
    </lineage>
</organism>
<dbReference type="Proteomes" id="UP001501682">
    <property type="component" value="Unassembled WGS sequence"/>
</dbReference>
<accession>A0ABP8CYJ9</accession>
<dbReference type="RefSeq" id="WP_344715239.1">
    <property type="nucleotide sequence ID" value="NZ_BAABCB010000024.1"/>
</dbReference>
<name>A0ABP8CYJ9_9FLAO</name>
<proteinExistence type="predicted"/>
<keyword evidence="1" id="KW-1133">Transmembrane helix</keyword>
<evidence type="ECO:0000313" key="2">
    <source>
        <dbReference type="EMBL" id="GAA4244976.1"/>
    </source>
</evidence>
<evidence type="ECO:0000313" key="3">
    <source>
        <dbReference type="Proteomes" id="UP001501682"/>
    </source>
</evidence>
<gene>
    <name evidence="2" type="ORF">GCM10022292_25660</name>
</gene>
<feature type="transmembrane region" description="Helical" evidence="1">
    <location>
        <begin position="12"/>
        <end position="33"/>
    </location>
</feature>
<evidence type="ECO:0000256" key="1">
    <source>
        <dbReference type="SAM" id="Phobius"/>
    </source>
</evidence>
<evidence type="ECO:0008006" key="4">
    <source>
        <dbReference type="Google" id="ProtNLM"/>
    </source>
</evidence>
<comment type="caution">
    <text evidence="2">The sequence shown here is derived from an EMBL/GenBank/DDBJ whole genome shotgun (WGS) entry which is preliminary data.</text>
</comment>
<feature type="transmembrane region" description="Helical" evidence="1">
    <location>
        <begin position="39"/>
        <end position="60"/>
    </location>
</feature>
<dbReference type="EMBL" id="BAABCB010000024">
    <property type="protein sequence ID" value="GAA4244976.1"/>
    <property type="molecule type" value="Genomic_DNA"/>
</dbReference>